<dbReference type="InParanoid" id="A0A5C3NRG5"/>
<feature type="domain" description="NADP-dependent oxidoreductase" evidence="3">
    <location>
        <begin position="5"/>
        <end position="58"/>
    </location>
</feature>
<organism evidence="4 5">
    <name type="scientific">Polyporus arcularius HHB13444</name>
    <dbReference type="NCBI Taxonomy" id="1314778"/>
    <lineage>
        <taxon>Eukaryota</taxon>
        <taxon>Fungi</taxon>
        <taxon>Dikarya</taxon>
        <taxon>Basidiomycota</taxon>
        <taxon>Agaricomycotina</taxon>
        <taxon>Agaricomycetes</taxon>
        <taxon>Polyporales</taxon>
        <taxon>Polyporaceae</taxon>
        <taxon>Polyporus</taxon>
    </lineage>
</organism>
<evidence type="ECO:0000259" key="3">
    <source>
        <dbReference type="Pfam" id="PF00248"/>
    </source>
</evidence>
<dbReference type="Pfam" id="PF00248">
    <property type="entry name" value="Aldo_ket_red"/>
    <property type="match status" value="1"/>
</dbReference>
<evidence type="ECO:0000256" key="2">
    <source>
        <dbReference type="ARBA" id="ARBA00038157"/>
    </source>
</evidence>
<keyword evidence="5" id="KW-1185">Reference proteome</keyword>
<dbReference type="EMBL" id="ML212472">
    <property type="protein sequence ID" value="TFK78540.1"/>
    <property type="molecule type" value="Genomic_DNA"/>
</dbReference>
<evidence type="ECO:0000313" key="4">
    <source>
        <dbReference type="EMBL" id="TFK78540.1"/>
    </source>
</evidence>
<dbReference type="STRING" id="1314778.A0A5C3NRG5"/>
<comment type="similarity">
    <text evidence="2">Belongs to the aldo/keto reductase family. Aldo/keto reductase 2 subfamily.</text>
</comment>
<dbReference type="Gene3D" id="3.20.20.100">
    <property type="entry name" value="NADP-dependent oxidoreductase domain"/>
    <property type="match status" value="1"/>
</dbReference>
<dbReference type="InterPro" id="IPR023210">
    <property type="entry name" value="NADP_OxRdtase_dom"/>
</dbReference>
<feature type="non-terminal residue" evidence="4">
    <location>
        <position position="1"/>
    </location>
</feature>
<dbReference type="PANTHER" id="PTHR43364">
    <property type="entry name" value="NADH-SPECIFIC METHYLGLYOXAL REDUCTASE-RELATED"/>
    <property type="match status" value="1"/>
</dbReference>
<dbReference type="InterPro" id="IPR036812">
    <property type="entry name" value="NAD(P)_OxRdtase_dom_sf"/>
</dbReference>
<evidence type="ECO:0000313" key="5">
    <source>
        <dbReference type="Proteomes" id="UP000308197"/>
    </source>
</evidence>
<dbReference type="InterPro" id="IPR050523">
    <property type="entry name" value="AKR_Detox_Biosynth"/>
</dbReference>
<gene>
    <name evidence="4" type="ORF">K466DRAFT_507153</name>
</gene>
<dbReference type="Proteomes" id="UP000308197">
    <property type="component" value="Unassembled WGS sequence"/>
</dbReference>
<dbReference type="PANTHER" id="PTHR43364:SF7">
    <property type="entry name" value="NADP-DEPENDENT OXIDOREDUCTASE DOMAIN-CONTAINING PROTEIN-RELATED"/>
    <property type="match status" value="1"/>
</dbReference>
<protein>
    <recommendedName>
        <fullName evidence="3">NADP-dependent oxidoreductase domain-containing protein</fullName>
    </recommendedName>
</protein>
<evidence type="ECO:0000256" key="1">
    <source>
        <dbReference type="ARBA" id="ARBA00022857"/>
    </source>
</evidence>
<keyword evidence="1" id="KW-0521">NADP</keyword>
<dbReference type="AlphaFoldDB" id="A0A5C3NRG5"/>
<name>A0A5C3NRG5_9APHY</name>
<proteinExistence type="inferred from homology"/>
<sequence length="66" mass="7226">IVSQANQYARMSGKAPFVINQGEWNVLKRDFERDIIPMAKARGLALAPWDVIAAGVTATVTRDLPS</sequence>
<accession>A0A5C3NRG5</accession>
<dbReference type="SUPFAM" id="SSF51430">
    <property type="entry name" value="NAD(P)-linked oxidoreductase"/>
    <property type="match status" value="1"/>
</dbReference>
<reference evidence="4 5" key="1">
    <citation type="journal article" date="2019" name="Nat. Ecol. Evol.">
        <title>Megaphylogeny resolves global patterns of mushroom evolution.</title>
        <authorList>
            <person name="Varga T."/>
            <person name="Krizsan K."/>
            <person name="Foldi C."/>
            <person name="Dima B."/>
            <person name="Sanchez-Garcia M."/>
            <person name="Sanchez-Ramirez S."/>
            <person name="Szollosi G.J."/>
            <person name="Szarkandi J.G."/>
            <person name="Papp V."/>
            <person name="Albert L."/>
            <person name="Andreopoulos W."/>
            <person name="Angelini C."/>
            <person name="Antonin V."/>
            <person name="Barry K.W."/>
            <person name="Bougher N.L."/>
            <person name="Buchanan P."/>
            <person name="Buyck B."/>
            <person name="Bense V."/>
            <person name="Catcheside P."/>
            <person name="Chovatia M."/>
            <person name="Cooper J."/>
            <person name="Damon W."/>
            <person name="Desjardin D."/>
            <person name="Finy P."/>
            <person name="Geml J."/>
            <person name="Haridas S."/>
            <person name="Hughes K."/>
            <person name="Justo A."/>
            <person name="Karasinski D."/>
            <person name="Kautmanova I."/>
            <person name="Kiss B."/>
            <person name="Kocsube S."/>
            <person name="Kotiranta H."/>
            <person name="LaButti K.M."/>
            <person name="Lechner B.E."/>
            <person name="Liimatainen K."/>
            <person name="Lipzen A."/>
            <person name="Lukacs Z."/>
            <person name="Mihaltcheva S."/>
            <person name="Morgado L.N."/>
            <person name="Niskanen T."/>
            <person name="Noordeloos M.E."/>
            <person name="Ohm R.A."/>
            <person name="Ortiz-Santana B."/>
            <person name="Ovrebo C."/>
            <person name="Racz N."/>
            <person name="Riley R."/>
            <person name="Savchenko A."/>
            <person name="Shiryaev A."/>
            <person name="Soop K."/>
            <person name="Spirin V."/>
            <person name="Szebenyi C."/>
            <person name="Tomsovsky M."/>
            <person name="Tulloss R.E."/>
            <person name="Uehling J."/>
            <person name="Grigoriev I.V."/>
            <person name="Vagvolgyi C."/>
            <person name="Papp T."/>
            <person name="Martin F.M."/>
            <person name="Miettinen O."/>
            <person name="Hibbett D.S."/>
            <person name="Nagy L.G."/>
        </authorList>
    </citation>
    <scope>NUCLEOTIDE SEQUENCE [LARGE SCALE GENOMIC DNA]</scope>
    <source>
        <strain evidence="4 5">HHB13444</strain>
    </source>
</reference>